<protein>
    <submittedName>
        <fullName evidence="2">Ferredoxin</fullName>
    </submittedName>
</protein>
<name>A0ABW6P9X2_9NOCA</name>
<proteinExistence type="predicted"/>
<evidence type="ECO:0000313" key="3">
    <source>
        <dbReference type="Proteomes" id="UP001601442"/>
    </source>
</evidence>
<evidence type="ECO:0000313" key="2">
    <source>
        <dbReference type="EMBL" id="MFF0499954.1"/>
    </source>
</evidence>
<sequence>MKAPEVFQLGDEDGHSSAPEPHVPEHLQDAVRAAAATCPELAISVDEDD</sequence>
<keyword evidence="3" id="KW-1185">Reference proteome</keyword>
<dbReference type="Pfam" id="PF13459">
    <property type="entry name" value="Fer4_15"/>
    <property type="match status" value="1"/>
</dbReference>
<gene>
    <name evidence="2" type="ORF">ACFYU5_26375</name>
</gene>
<organism evidence="2 3">
    <name type="scientific">Nocardia aobensis</name>
    <dbReference type="NCBI Taxonomy" id="257277"/>
    <lineage>
        <taxon>Bacteria</taxon>
        <taxon>Bacillati</taxon>
        <taxon>Actinomycetota</taxon>
        <taxon>Actinomycetes</taxon>
        <taxon>Mycobacteriales</taxon>
        <taxon>Nocardiaceae</taxon>
        <taxon>Nocardia</taxon>
    </lineage>
</organism>
<evidence type="ECO:0000256" key="1">
    <source>
        <dbReference type="SAM" id="MobiDB-lite"/>
    </source>
</evidence>
<comment type="caution">
    <text evidence="2">The sequence shown here is derived from an EMBL/GenBank/DDBJ whole genome shotgun (WGS) entry which is preliminary data.</text>
</comment>
<feature type="region of interest" description="Disordered" evidence="1">
    <location>
        <begin position="1"/>
        <end position="24"/>
    </location>
</feature>
<dbReference type="Gene3D" id="3.30.70.20">
    <property type="match status" value="1"/>
</dbReference>
<reference evidence="2 3" key="1">
    <citation type="submission" date="2024-10" db="EMBL/GenBank/DDBJ databases">
        <title>The Natural Products Discovery Center: Release of the First 8490 Sequenced Strains for Exploring Actinobacteria Biosynthetic Diversity.</title>
        <authorList>
            <person name="Kalkreuter E."/>
            <person name="Kautsar S.A."/>
            <person name="Yang D."/>
            <person name="Bader C.D."/>
            <person name="Teijaro C.N."/>
            <person name="Fluegel L."/>
            <person name="Davis C.M."/>
            <person name="Simpson J.R."/>
            <person name="Lauterbach L."/>
            <person name="Steele A.D."/>
            <person name="Gui C."/>
            <person name="Meng S."/>
            <person name="Li G."/>
            <person name="Viehrig K."/>
            <person name="Ye F."/>
            <person name="Su P."/>
            <person name="Kiefer A.F."/>
            <person name="Nichols A."/>
            <person name="Cepeda A.J."/>
            <person name="Yan W."/>
            <person name="Fan B."/>
            <person name="Jiang Y."/>
            <person name="Adhikari A."/>
            <person name="Zheng C.-J."/>
            <person name="Schuster L."/>
            <person name="Cowan T.M."/>
            <person name="Smanski M.J."/>
            <person name="Chevrette M.G."/>
            <person name="De Carvalho L.P.S."/>
            <person name="Shen B."/>
        </authorList>
    </citation>
    <scope>NUCLEOTIDE SEQUENCE [LARGE SCALE GENOMIC DNA]</scope>
    <source>
        <strain evidence="2 3">NPDC004119</strain>
    </source>
</reference>
<dbReference type="Proteomes" id="UP001601442">
    <property type="component" value="Unassembled WGS sequence"/>
</dbReference>
<dbReference type="EMBL" id="JBIAMT010000005">
    <property type="protein sequence ID" value="MFF0499954.1"/>
    <property type="molecule type" value="Genomic_DNA"/>
</dbReference>
<dbReference type="RefSeq" id="WP_375540075.1">
    <property type="nucleotide sequence ID" value="NZ_JBIAMT010000005.1"/>
</dbReference>
<accession>A0ABW6P9X2</accession>